<name>A0A8T3B4N5_DENNO</name>
<proteinExistence type="predicted"/>
<dbReference type="Proteomes" id="UP000829196">
    <property type="component" value="Unassembled WGS sequence"/>
</dbReference>
<evidence type="ECO:0000313" key="1">
    <source>
        <dbReference type="EMBL" id="KAI0504042.1"/>
    </source>
</evidence>
<accession>A0A8T3B4N5</accession>
<dbReference type="EMBL" id="JAGYWB010000011">
    <property type="protein sequence ID" value="KAI0504042.1"/>
    <property type="molecule type" value="Genomic_DNA"/>
</dbReference>
<keyword evidence="2" id="KW-1185">Reference proteome</keyword>
<comment type="caution">
    <text evidence="1">The sequence shown here is derived from an EMBL/GenBank/DDBJ whole genome shotgun (WGS) entry which is preliminary data.</text>
</comment>
<sequence>MELEDEKRSVQLERDRLLAKVESLADGHLHKFPDIHSQKLKSLEAQSIAAVIPVEDIAVQPNHVKTCCSS</sequence>
<dbReference type="AlphaFoldDB" id="A0A8T3B4N5"/>
<gene>
    <name evidence="1" type="ORF">KFK09_014989</name>
</gene>
<dbReference type="SMR" id="A0A8T3B4N5"/>
<organism evidence="1 2">
    <name type="scientific">Dendrobium nobile</name>
    <name type="common">Orchid</name>
    <dbReference type="NCBI Taxonomy" id="94219"/>
    <lineage>
        <taxon>Eukaryota</taxon>
        <taxon>Viridiplantae</taxon>
        <taxon>Streptophyta</taxon>
        <taxon>Embryophyta</taxon>
        <taxon>Tracheophyta</taxon>
        <taxon>Spermatophyta</taxon>
        <taxon>Magnoliopsida</taxon>
        <taxon>Liliopsida</taxon>
        <taxon>Asparagales</taxon>
        <taxon>Orchidaceae</taxon>
        <taxon>Epidendroideae</taxon>
        <taxon>Malaxideae</taxon>
        <taxon>Dendrobiinae</taxon>
        <taxon>Dendrobium</taxon>
    </lineage>
</organism>
<reference evidence="1" key="1">
    <citation type="journal article" date="2022" name="Front. Genet.">
        <title>Chromosome-Scale Assembly of the Dendrobium nobile Genome Provides Insights Into the Molecular Mechanism of the Biosynthesis of the Medicinal Active Ingredient of Dendrobium.</title>
        <authorList>
            <person name="Xu Q."/>
            <person name="Niu S.-C."/>
            <person name="Li K.-L."/>
            <person name="Zheng P.-J."/>
            <person name="Zhang X.-J."/>
            <person name="Jia Y."/>
            <person name="Liu Y."/>
            <person name="Niu Y.-X."/>
            <person name="Yu L.-H."/>
            <person name="Chen D.-F."/>
            <person name="Zhang G.-Q."/>
        </authorList>
    </citation>
    <scope>NUCLEOTIDE SEQUENCE</scope>
    <source>
        <tissue evidence="1">Leaf</tissue>
    </source>
</reference>
<evidence type="ECO:0000313" key="2">
    <source>
        <dbReference type="Proteomes" id="UP000829196"/>
    </source>
</evidence>
<protein>
    <submittedName>
        <fullName evidence="1">Uncharacterized protein</fullName>
    </submittedName>
</protein>
<dbReference type="OrthoDB" id="1735682at2759"/>